<dbReference type="PRINTS" id="PR00301">
    <property type="entry name" value="HEATSHOCK70"/>
</dbReference>
<comment type="function">
    <text evidence="3">Required for the assembly of iron-sulfur (Fe/S) clusters in mitochondria. Assisted by the DnaJ-like co-chaperone jac1 and the nucleotide exchange factor mge1, it mediates ATP-dependent Fe-S cluster transfer from the scaffold proteins isu1/isu2 to grx5.</text>
</comment>
<feature type="region of interest" description="Disordered" evidence="5">
    <location>
        <begin position="1252"/>
        <end position="1272"/>
    </location>
</feature>
<evidence type="ECO:0000256" key="3">
    <source>
        <dbReference type="ARBA" id="ARBA00059314"/>
    </source>
</evidence>
<dbReference type="CDD" id="cd11733">
    <property type="entry name" value="ASKHA_NBD_HSP70_HSPA9"/>
    <property type="match status" value="1"/>
</dbReference>
<keyword evidence="1" id="KW-0547">Nucleotide-binding</keyword>
<evidence type="ECO:0000256" key="2">
    <source>
        <dbReference type="ARBA" id="ARBA00022840"/>
    </source>
</evidence>
<feature type="region of interest" description="Disordered" evidence="5">
    <location>
        <begin position="1"/>
        <end position="185"/>
    </location>
</feature>
<protein>
    <recommendedName>
        <fullName evidence="4">Iron-sulfur cluster biogenesis chaperone, mitochondrial</fullName>
    </recommendedName>
</protein>
<dbReference type="InterPro" id="IPR029047">
    <property type="entry name" value="HSP70_peptide-bd_sf"/>
</dbReference>
<dbReference type="InterPro" id="IPR018181">
    <property type="entry name" value="Heat_shock_70_CS"/>
</dbReference>
<dbReference type="InterPro" id="IPR015404">
    <property type="entry name" value="Vps5_C"/>
</dbReference>
<dbReference type="FunFam" id="3.90.640.10:FF:000003">
    <property type="entry name" value="Molecular chaperone DnaK"/>
    <property type="match status" value="1"/>
</dbReference>
<dbReference type="InterPro" id="IPR043129">
    <property type="entry name" value="ATPase_NBD"/>
</dbReference>
<dbReference type="Gene3D" id="1.20.1270.60">
    <property type="entry name" value="Arfaptin homology (AH) domain/BAR domain"/>
    <property type="match status" value="1"/>
</dbReference>
<feature type="compositionally biased region" description="Low complexity" evidence="5">
    <location>
        <begin position="127"/>
        <end position="153"/>
    </location>
</feature>
<keyword evidence="2" id="KW-0067">ATP-binding</keyword>
<feature type="compositionally biased region" description="Low complexity" evidence="5">
    <location>
        <begin position="204"/>
        <end position="233"/>
    </location>
</feature>
<feature type="region of interest" description="Disordered" evidence="5">
    <location>
        <begin position="197"/>
        <end position="257"/>
    </location>
</feature>
<dbReference type="InterPro" id="IPR029048">
    <property type="entry name" value="HSP70_C_sf"/>
</dbReference>
<dbReference type="PROSITE" id="PS01036">
    <property type="entry name" value="HSP70_3"/>
    <property type="match status" value="1"/>
</dbReference>
<gene>
    <name evidence="7" type="ORF">KVV02_005454</name>
</gene>
<accession>A0A9P8A9D1</accession>
<feature type="compositionally biased region" description="Polar residues" evidence="5">
    <location>
        <begin position="175"/>
        <end position="185"/>
    </location>
</feature>
<dbReference type="Gene3D" id="3.90.640.10">
    <property type="entry name" value="Actin, Chain A, domain 4"/>
    <property type="match status" value="1"/>
</dbReference>
<dbReference type="Pfam" id="PF00012">
    <property type="entry name" value="HSP70"/>
    <property type="match status" value="1"/>
</dbReference>
<comment type="caution">
    <text evidence="7">The sequence shown here is derived from an EMBL/GenBank/DDBJ whole genome shotgun (WGS) entry which is preliminary data.</text>
</comment>
<dbReference type="Proteomes" id="UP000717515">
    <property type="component" value="Unassembled WGS sequence"/>
</dbReference>
<dbReference type="GO" id="GO:0140662">
    <property type="term" value="F:ATP-dependent protein folding chaperone"/>
    <property type="evidence" value="ECO:0007669"/>
    <property type="project" value="InterPro"/>
</dbReference>
<dbReference type="Gene3D" id="1.20.1270.10">
    <property type="match status" value="1"/>
</dbReference>
<dbReference type="InterPro" id="IPR013126">
    <property type="entry name" value="Hsp_70_fam"/>
</dbReference>
<dbReference type="FunFam" id="3.30.420.40:FF:000020">
    <property type="entry name" value="Chaperone protein HscA homolog"/>
    <property type="match status" value="1"/>
</dbReference>
<sequence length="1272" mass="137074">MAQDFSDPLTSAAYASSRTASAGNDPLQAPTPPASAPQPPGLPTASVTAAIASTSPVATSANGGMTFPLHSGNDPLSSPSPAVRTPTLSRQTRSAPLLLNQPKQQPSQAAPVPQKRAAVTAPSSGVAPASRFSANASSFSTPSSPSPLSQTFSDPLLDNGGGSASDDEAAYPGTLSGSKSGSFSRTTHQYNRRIAGNAFNSNRSSMPSGTSPSPGLTSQSGSRAHSPIIKPQAISPPPSPPTSSPRMTRRDSSYEQQRVKAPVYLRITIPDTDRKGKDGMFVLSVQTNMPRYKRQSYQNVTRSYLEFVRLREHLVEEHPEAIVPVLPPERSLVSAADVHSMRQFLERISHHPVLSQDYELQLFVESEFGFLPPAKPKRILGKLLDIGVKRFSSGASAGLSLGSGSGDTDDEFDDERAIASKVESKLQIVIKNLDREIKARRDFSSKEAELATLSNTLAASESIPELARAFKLLAKPLDGMAKASKAQVSGTYENALTRPVGGDATVLGSFLDYKLQHVQALSSALDYRLSVLGEYETAIRSTESKRKTMERLRSSTSINPEKVTDSIDDLEDAQLFEGNMKKRLEQVSTTLTKDLEGYRQQSEDDFLRALRQYSQRQIGFERAKLEELVSVGADTAVAARSYSSAINGPVIGIDLGTTNSCVGIMEGKVPRVIENAEGARTTPSIVAFTKEGELVVGQAAKRQAVVNPENTLYATKRLIGRLFTDKAVQHDIKTVSYKIVKHQNGDAWVEARDKQYSPSQIGAFVLGKMKETAEGYLGKKVGHAVVTVPAYFNDAQRQATKDAGKIAGLDVLRVINEPTAAALAYGLDKAGDRVVAVYDLGGGTFDISILEIQNGVFEVKSTNGDTALGGEDFDAMLVKYVVEEFKKEQGLDLSSDRMAIQRIREGVEKAKIELSSTLQTDINLPYITADATGPKHINIKMTRTKFEALAKDLINRTVEPCQKAIKDAGIQLNEINEVVLVGGMSRVPKVIETVKQVFGREPGKSVNPDEAVAIGAAIQGGVLAGSVTDILLLDVTPLSLGIETLGGVFTRLINRNTTIPTKKSQVFSTAADGQTQVQVRVFQGERELVRDNKLLGDFNLHGLAPAPKGVPQVEVSFDIDADGIVNVGAKDKATGRDQSMSIVASSGLSSDEIEKMIKDSELFADSDRKKKEQIEATNQAESIITETEKHMSDFKDQLDSTEAEKIKEQISKLREVLAKGESVEAEDIKKESTDLQQGSLKLFEMVYKKNAANAASSSSEGTTVDNEEPKKN</sequence>
<reference evidence="7" key="1">
    <citation type="submission" date="2021-07" db="EMBL/GenBank/DDBJ databases">
        <title>Draft genome of Mortierella alpina, strain LL118, isolated from an aspen leaf litter sample.</title>
        <authorList>
            <person name="Yang S."/>
            <person name="Vinatzer B.A."/>
        </authorList>
    </citation>
    <scope>NUCLEOTIDE SEQUENCE</scope>
    <source>
        <strain evidence="7">LL118</strain>
    </source>
</reference>
<dbReference type="AlphaFoldDB" id="A0A9P8A9D1"/>
<dbReference type="Pfam" id="PF00787">
    <property type="entry name" value="PX"/>
    <property type="match status" value="1"/>
</dbReference>
<dbReference type="EMBL" id="JAIFTL010000013">
    <property type="protein sequence ID" value="KAG9326792.1"/>
    <property type="molecule type" value="Genomic_DNA"/>
</dbReference>
<dbReference type="SUPFAM" id="SSF100920">
    <property type="entry name" value="Heat shock protein 70kD (HSP70), peptide-binding domain"/>
    <property type="match status" value="1"/>
</dbReference>
<dbReference type="PROSITE" id="PS00329">
    <property type="entry name" value="HSP70_2"/>
    <property type="match status" value="1"/>
</dbReference>
<dbReference type="PROSITE" id="PS00297">
    <property type="entry name" value="HSP70_1"/>
    <property type="match status" value="1"/>
</dbReference>
<dbReference type="SUPFAM" id="SSF53067">
    <property type="entry name" value="Actin-like ATPase domain"/>
    <property type="match status" value="2"/>
</dbReference>
<evidence type="ECO:0000256" key="5">
    <source>
        <dbReference type="SAM" id="MobiDB-lite"/>
    </source>
</evidence>
<dbReference type="SUPFAM" id="SSF64268">
    <property type="entry name" value="PX domain"/>
    <property type="match status" value="1"/>
</dbReference>
<dbReference type="NCBIfam" id="TIGR02350">
    <property type="entry name" value="prok_dnaK"/>
    <property type="match status" value="1"/>
</dbReference>
<evidence type="ECO:0000256" key="4">
    <source>
        <dbReference type="ARBA" id="ARBA00070638"/>
    </source>
</evidence>
<feature type="compositionally biased region" description="Pro residues" evidence="5">
    <location>
        <begin position="234"/>
        <end position="243"/>
    </location>
</feature>
<feature type="compositionally biased region" description="Polar residues" evidence="5">
    <location>
        <begin position="74"/>
        <end position="94"/>
    </location>
</feature>
<dbReference type="GO" id="GO:0035091">
    <property type="term" value="F:phosphatidylinositol binding"/>
    <property type="evidence" value="ECO:0007669"/>
    <property type="project" value="InterPro"/>
</dbReference>
<organism evidence="7 8">
    <name type="scientific">Mortierella alpina</name>
    <name type="common">Oleaginous fungus</name>
    <name type="synonym">Mortierella renispora</name>
    <dbReference type="NCBI Taxonomy" id="64518"/>
    <lineage>
        <taxon>Eukaryota</taxon>
        <taxon>Fungi</taxon>
        <taxon>Fungi incertae sedis</taxon>
        <taxon>Mucoromycota</taxon>
        <taxon>Mortierellomycotina</taxon>
        <taxon>Mortierellomycetes</taxon>
        <taxon>Mortierellales</taxon>
        <taxon>Mortierellaceae</taxon>
        <taxon>Mortierella</taxon>
    </lineage>
</organism>
<dbReference type="InterPro" id="IPR001683">
    <property type="entry name" value="PX_dom"/>
</dbReference>
<dbReference type="FunFam" id="3.30.420.40:FF:000004">
    <property type="entry name" value="Molecular chaperone DnaK"/>
    <property type="match status" value="1"/>
</dbReference>
<dbReference type="InterPro" id="IPR027267">
    <property type="entry name" value="AH/BAR_dom_sf"/>
</dbReference>
<feature type="compositionally biased region" description="Low complexity" evidence="5">
    <location>
        <begin position="10"/>
        <end position="28"/>
    </location>
</feature>
<name>A0A9P8A9D1_MORAP</name>
<feature type="domain" description="PX" evidence="6">
    <location>
        <begin position="261"/>
        <end position="370"/>
    </location>
</feature>
<dbReference type="PROSITE" id="PS50195">
    <property type="entry name" value="PX"/>
    <property type="match status" value="1"/>
</dbReference>
<dbReference type="InterPro" id="IPR036871">
    <property type="entry name" value="PX_dom_sf"/>
</dbReference>
<dbReference type="Gene3D" id="2.60.34.10">
    <property type="entry name" value="Substrate Binding Domain Of DNAk, Chain A, domain 1"/>
    <property type="match status" value="1"/>
</dbReference>
<dbReference type="SMART" id="SM00312">
    <property type="entry name" value="PX"/>
    <property type="match status" value="1"/>
</dbReference>
<evidence type="ECO:0000313" key="8">
    <source>
        <dbReference type="Proteomes" id="UP000717515"/>
    </source>
</evidence>
<dbReference type="PANTHER" id="PTHR19375">
    <property type="entry name" value="HEAT SHOCK PROTEIN 70KDA"/>
    <property type="match status" value="1"/>
</dbReference>
<dbReference type="HAMAP" id="MF_00332">
    <property type="entry name" value="DnaK"/>
    <property type="match status" value="1"/>
</dbReference>
<dbReference type="GO" id="GO:0051082">
    <property type="term" value="F:unfolded protein binding"/>
    <property type="evidence" value="ECO:0007669"/>
    <property type="project" value="InterPro"/>
</dbReference>
<dbReference type="Gene3D" id="3.30.1520.10">
    <property type="entry name" value="Phox-like domain"/>
    <property type="match status" value="1"/>
</dbReference>
<proteinExistence type="inferred from homology"/>
<evidence type="ECO:0000259" key="6">
    <source>
        <dbReference type="PROSITE" id="PS50195"/>
    </source>
</evidence>
<dbReference type="SUPFAM" id="SSF100934">
    <property type="entry name" value="Heat shock protein 70kD (HSP70), C-terminal subdomain"/>
    <property type="match status" value="1"/>
</dbReference>
<evidence type="ECO:0000313" key="7">
    <source>
        <dbReference type="EMBL" id="KAG9326792.1"/>
    </source>
</evidence>
<dbReference type="Gene3D" id="3.30.420.40">
    <property type="match status" value="2"/>
</dbReference>
<dbReference type="NCBIfam" id="NF001413">
    <property type="entry name" value="PRK00290.1"/>
    <property type="match status" value="1"/>
</dbReference>
<dbReference type="GO" id="GO:0005524">
    <property type="term" value="F:ATP binding"/>
    <property type="evidence" value="ECO:0007669"/>
    <property type="project" value="UniProtKB-KW"/>
</dbReference>
<dbReference type="Pfam" id="PF09325">
    <property type="entry name" value="Vps5"/>
    <property type="match status" value="1"/>
</dbReference>
<dbReference type="InterPro" id="IPR012725">
    <property type="entry name" value="Chaperone_DnaK"/>
</dbReference>
<dbReference type="FunFam" id="2.60.34.10:FF:000014">
    <property type="entry name" value="Chaperone protein DnaK HSP70"/>
    <property type="match status" value="1"/>
</dbReference>
<evidence type="ECO:0000256" key="1">
    <source>
        <dbReference type="ARBA" id="ARBA00022741"/>
    </source>
</evidence>
<feature type="compositionally biased region" description="Pro residues" evidence="5">
    <location>
        <begin position="29"/>
        <end position="42"/>
    </location>
</feature>
<feature type="compositionally biased region" description="Low complexity" evidence="5">
    <location>
        <begin position="43"/>
        <end position="61"/>
    </location>
</feature>